<feature type="compositionally biased region" description="Low complexity" evidence="7">
    <location>
        <begin position="1"/>
        <end position="17"/>
    </location>
</feature>
<dbReference type="Proteomes" id="UP000053593">
    <property type="component" value="Unassembled WGS sequence"/>
</dbReference>
<evidence type="ECO:0000256" key="6">
    <source>
        <dbReference type="ARBA" id="ARBA00023242"/>
    </source>
</evidence>
<keyword evidence="5" id="KW-0804">Transcription</keyword>
<keyword evidence="1" id="KW-0479">Metal-binding</keyword>
<dbReference type="GO" id="GO:0003677">
    <property type="term" value="F:DNA binding"/>
    <property type="evidence" value="ECO:0007669"/>
    <property type="project" value="UniProtKB-KW"/>
</dbReference>
<gene>
    <name evidence="9" type="ORF">GYMLUDRAFT_172857</name>
</gene>
<evidence type="ECO:0000256" key="1">
    <source>
        <dbReference type="ARBA" id="ARBA00022723"/>
    </source>
</evidence>
<organism evidence="9 10">
    <name type="scientific">Collybiopsis luxurians FD-317 M1</name>
    <dbReference type="NCBI Taxonomy" id="944289"/>
    <lineage>
        <taxon>Eukaryota</taxon>
        <taxon>Fungi</taxon>
        <taxon>Dikarya</taxon>
        <taxon>Basidiomycota</taxon>
        <taxon>Agaricomycotina</taxon>
        <taxon>Agaricomycetes</taxon>
        <taxon>Agaricomycetidae</taxon>
        <taxon>Agaricales</taxon>
        <taxon>Marasmiineae</taxon>
        <taxon>Omphalotaceae</taxon>
        <taxon>Collybiopsis</taxon>
        <taxon>Collybiopsis luxurians</taxon>
    </lineage>
</organism>
<keyword evidence="3" id="KW-0805">Transcription regulation</keyword>
<feature type="non-terminal residue" evidence="9">
    <location>
        <position position="213"/>
    </location>
</feature>
<dbReference type="HOGENOM" id="CLU_1297111_0_0_1"/>
<evidence type="ECO:0000313" key="9">
    <source>
        <dbReference type="EMBL" id="KIK57370.1"/>
    </source>
</evidence>
<dbReference type="AlphaFoldDB" id="A0A0D0B2I5"/>
<evidence type="ECO:0000256" key="2">
    <source>
        <dbReference type="ARBA" id="ARBA00022833"/>
    </source>
</evidence>
<feature type="domain" description="Xylanolytic transcriptional activator regulatory" evidence="8">
    <location>
        <begin position="93"/>
        <end position="172"/>
    </location>
</feature>
<dbReference type="Pfam" id="PF04082">
    <property type="entry name" value="Fungal_trans"/>
    <property type="match status" value="1"/>
</dbReference>
<reference evidence="9 10" key="1">
    <citation type="submission" date="2014-04" db="EMBL/GenBank/DDBJ databases">
        <title>Evolutionary Origins and Diversification of the Mycorrhizal Mutualists.</title>
        <authorList>
            <consortium name="DOE Joint Genome Institute"/>
            <consortium name="Mycorrhizal Genomics Consortium"/>
            <person name="Kohler A."/>
            <person name="Kuo A."/>
            <person name="Nagy L.G."/>
            <person name="Floudas D."/>
            <person name="Copeland A."/>
            <person name="Barry K.W."/>
            <person name="Cichocki N."/>
            <person name="Veneault-Fourrey C."/>
            <person name="LaButti K."/>
            <person name="Lindquist E.A."/>
            <person name="Lipzen A."/>
            <person name="Lundell T."/>
            <person name="Morin E."/>
            <person name="Murat C."/>
            <person name="Riley R."/>
            <person name="Ohm R."/>
            <person name="Sun H."/>
            <person name="Tunlid A."/>
            <person name="Henrissat B."/>
            <person name="Grigoriev I.V."/>
            <person name="Hibbett D.S."/>
            <person name="Martin F."/>
        </authorList>
    </citation>
    <scope>NUCLEOTIDE SEQUENCE [LARGE SCALE GENOMIC DNA]</scope>
    <source>
        <strain evidence="9 10">FD-317 M1</strain>
    </source>
</reference>
<name>A0A0D0B2I5_9AGAR</name>
<dbReference type="PANTHER" id="PTHR31313">
    <property type="entry name" value="TY1 ENHANCER ACTIVATOR"/>
    <property type="match status" value="1"/>
</dbReference>
<keyword evidence="6" id="KW-0539">Nucleus</keyword>
<dbReference type="GO" id="GO:0006351">
    <property type="term" value="P:DNA-templated transcription"/>
    <property type="evidence" value="ECO:0007669"/>
    <property type="project" value="InterPro"/>
</dbReference>
<dbReference type="PANTHER" id="PTHR31313:SF81">
    <property type="entry name" value="TY1 ENHANCER ACTIVATOR"/>
    <property type="match status" value="1"/>
</dbReference>
<feature type="region of interest" description="Disordered" evidence="7">
    <location>
        <begin position="1"/>
        <end position="26"/>
    </location>
</feature>
<evidence type="ECO:0000256" key="7">
    <source>
        <dbReference type="SAM" id="MobiDB-lite"/>
    </source>
</evidence>
<dbReference type="CDD" id="cd12148">
    <property type="entry name" value="fungal_TF_MHR"/>
    <property type="match status" value="1"/>
</dbReference>
<dbReference type="SMART" id="SM00906">
    <property type="entry name" value="Fungal_trans"/>
    <property type="match status" value="1"/>
</dbReference>
<accession>A0A0D0B2I5</accession>
<evidence type="ECO:0000256" key="4">
    <source>
        <dbReference type="ARBA" id="ARBA00023125"/>
    </source>
</evidence>
<sequence>MDVSALDSSSSFDSIHGSGTGTGGNSKPTAELGVFLGSDPAKIAADLWYEQARGVIHALLRKPPKLETVQALILLALRDYGKGGVVGGGESQAWLLVGMAIRLGQELDLPASASYSPHFTSLNLANTEHILRGNLWGIATMLDGFLSLQLGRSPAIAEALKPCAPSSSANHSITSTTSPPSLPHSISYPPPLFAYSYSLFQLVSKIHFWLYLG</sequence>
<proteinExistence type="predicted"/>
<dbReference type="GO" id="GO:0008270">
    <property type="term" value="F:zinc ion binding"/>
    <property type="evidence" value="ECO:0007669"/>
    <property type="project" value="InterPro"/>
</dbReference>
<keyword evidence="2" id="KW-0862">Zinc</keyword>
<evidence type="ECO:0000259" key="8">
    <source>
        <dbReference type="SMART" id="SM00906"/>
    </source>
</evidence>
<keyword evidence="4" id="KW-0238">DNA-binding</keyword>
<dbReference type="InterPro" id="IPR051615">
    <property type="entry name" value="Transcr_Regulatory_Elem"/>
</dbReference>
<dbReference type="OrthoDB" id="2123952at2759"/>
<evidence type="ECO:0000256" key="5">
    <source>
        <dbReference type="ARBA" id="ARBA00023163"/>
    </source>
</evidence>
<evidence type="ECO:0000256" key="3">
    <source>
        <dbReference type="ARBA" id="ARBA00023015"/>
    </source>
</evidence>
<dbReference type="InterPro" id="IPR007219">
    <property type="entry name" value="XnlR_reg_dom"/>
</dbReference>
<protein>
    <recommendedName>
        <fullName evidence="8">Xylanolytic transcriptional activator regulatory domain-containing protein</fullName>
    </recommendedName>
</protein>
<dbReference type="EMBL" id="KN834791">
    <property type="protein sequence ID" value="KIK57370.1"/>
    <property type="molecule type" value="Genomic_DNA"/>
</dbReference>
<keyword evidence="10" id="KW-1185">Reference proteome</keyword>
<evidence type="ECO:0000313" key="10">
    <source>
        <dbReference type="Proteomes" id="UP000053593"/>
    </source>
</evidence>